<dbReference type="Proteomes" id="UP001197626">
    <property type="component" value="Chromosome"/>
</dbReference>
<dbReference type="Pfam" id="PF13086">
    <property type="entry name" value="AAA_11"/>
    <property type="match status" value="1"/>
</dbReference>
<keyword evidence="2" id="KW-0547">Nucleotide-binding</keyword>
<feature type="coiled-coil region" evidence="6">
    <location>
        <begin position="582"/>
        <end position="637"/>
    </location>
</feature>
<dbReference type="SUPFAM" id="SSF52540">
    <property type="entry name" value="P-loop containing nucleoside triphosphate hydrolases"/>
    <property type="match status" value="1"/>
</dbReference>
<keyword evidence="6" id="KW-0175">Coiled coil</keyword>
<dbReference type="InterPro" id="IPR041677">
    <property type="entry name" value="DNA2/NAM7_AAA_11"/>
</dbReference>
<evidence type="ECO:0000256" key="1">
    <source>
        <dbReference type="ARBA" id="ARBA00007913"/>
    </source>
</evidence>
<name>A0ABY3PD57_9STAP</name>
<evidence type="ECO:0000256" key="6">
    <source>
        <dbReference type="SAM" id="Coils"/>
    </source>
</evidence>
<dbReference type="Gene3D" id="3.40.50.300">
    <property type="entry name" value="P-loop containing nucleotide triphosphate hydrolases"/>
    <property type="match status" value="3"/>
</dbReference>
<dbReference type="InterPro" id="IPR050534">
    <property type="entry name" value="Coronavir_polyprotein_1ab"/>
</dbReference>
<dbReference type="Pfam" id="PF13087">
    <property type="entry name" value="AAA_12"/>
    <property type="match status" value="1"/>
</dbReference>
<feature type="coiled-coil region" evidence="6">
    <location>
        <begin position="494"/>
        <end position="541"/>
    </location>
</feature>
<evidence type="ECO:0000313" key="9">
    <source>
        <dbReference type="EMBL" id="UEX90169.1"/>
    </source>
</evidence>
<evidence type="ECO:0000313" key="10">
    <source>
        <dbReference type="Proteomes" id="UP001197626"/>
    </source>
</evidence>
<keyword evidence="5" id="KW-0067">ATP-binding</keyword>
<evidence type="ECO:0000259" key="7">
    <source>
        <dbReference type="Pfam" id="PF13086"/>
    </source>
</evidence>
<accession>A0ABY3PD57</accession>
<evidence type="ECO:0000256" key="2">
    <source>
        <dbReference type="ARBA" id="ARBA00022741"/>
    </source>
</evidence>
<dbReference type="PANTHER" id="PTHR43788:SF8">
    <property type="entry name" value="DNA-BINDING PROTEIN SMUBP-2"/>
    <property type="match status" value="1"/>
</dbReference>
<evidence type="ECO:0000256" key="4">
    <source>
        <dbReference type="ARBA" id="ARBA00022806"/>
    </source>
</evidence>
<gene>
    <name evidence="9" type="ORF">LN051_00375</name>
</gene>
<keyword evidence="10" id="KW-1185">Reference proteome</keyword>
<evidence type="ECO:0000256" key="3">
    <source>
        <dbReference type="ARBA" id="ARBA00022801"/>
    </source>
</evidence>
<dbReference type="InterPro" id="IPR041679">
    <property type="entry name" value="DNA2/NAM7-like_C"/>
</dbReference>
<reference evidence="9 10" key="1">
    <citation type="journal article" date="2022" name="Pathogens">
        <title>Staphylococcus ratti sp. nov. Isolated from a Lab Rat.</title>
        <authorList>
            <person name="Kovarovic V."/>
            <person name="Sedlacek I."/>
            <person name="Petras P."/>
            <person name="Kralova S."/>
            <person name="Maslanova I."/>
            <person name="Svec P."/>
            <person name="Neumann-Schaal M."/>
            <person name="Botka T."/>
            <person name="Gelbicova T."/>
            <person name="Stankova E."/>
            <person name="Doskar J."/>
            <person name="Pantucek R."/>
        </authorList>
    </citation>
    <scope>NUCLEOTIDE SEQUENCE [LARGE SCALE GENOMIC DNA]</scope>
    <source>
        <strain evidence="9 10">CCM 9025</strain>
    </source>
</reference>
<evidence type="ECO:0000256" key="5">
    <source>
        <dbReference type="ARBA" id="ARBA00022840"/>
    </source>
</evidence>
<keyword evidence="4" id="KW-0347">Helicase</keyword>
<proteinExistence type="inferred from homology"/>
<organism evidence="9 10">
    <name type="scientific">Staphylococcus ratti</name>
    <dbReference type="NCBI Taxonomy" id="2892440"/>
    <lineage>
        <taxon>Bacteria</taxon>
        <taxon>Bacillati</taxon>
        <taxon>Bacillota</taxon>
        <taxon>Bacilli</taxon>
        <taxon>Bacillales</taxon>
        <taxon>Staphylococcaceae</taxon>
        <taxon>Staphylococcus</taxon>
    </lineage>
</organism>
<evidence type="ECO:0000259" key="8">
    <source>
        <dbReference type="Pfam" id="PF13087"/>
    </source>
</evidence>
<feature type="domain" description="DNA2/NAM7 helicase-like C-terminal" evidence="8">
    <location>
        <begin position="851"/>
        <end position="1024"/>
    </location>
</feature>
<dbReference type="RefSeq" id="WP_229292666.1">
    <property type="nucleotide sequence ID" value="NZ_CP086654.1"/>
</dbReference>
<sequence>MGDLVKNTLSAWGLIETLQPGELSDLKGILSAHLFENNESQEKGREFENFYPIWENRAFVLKKESRNKGAIKFQMYRFCFNFGEIEKRLRAAYNDEEVYNPSTKKCYGYTFTVDDKGFVEIDSLFVPMLMTAMRYFKHDKNIEKVHEDNFEKFKFECEEVLGGNPLDASKIQKMDELYCKYFEKFKTEFLNGFQHTVKVKFVRPNDVDQELNSFYLTDIESARENPNETLKQYITGTKENQKTNIDENRKLIEYYLQPKFYPDGRWPSLVEHRLSLMQQVAVNHITHDNKLISSVNGPPGTGKTTLLKDLFAHHIVERAKTFAELSHPKEAFKAQKIHETDQHPTHFLKEVHAQFKMVVASSNNGAVENISKDLPKISEVIRNEVKTKYPQYETEYQLLAKELEIFKGIASHLINEEAWGIFSGVLGKKRNIDKVMDQMLGDDKALNHILIREEAQSDVLKNWKEAKKSFNDTLKRIQKIKLEIKNGYEKYQDYSHSIAKMEQFKNQVQKLKQTLEHMENSNKLECDIASMSKEIQFINKQIEDIDEYERTIQPSSSLKEKLKKWVVGSNDNEDTSKYSAQKAALIERKIDLNHQKHELQKDVDHRKKEEANILKEMKGLEANIEKLNARIVDYEDAKTTHNGLMYPDEKFWKDSNEAYCFRQESVLFTSDELQFQRGLLFLKAMVLHKYILIGNAKSIQSGLYDFKRRYEYLKSAPIKVKNAWNIIHLIFPVISTTFASFSTLYTNMSKDFIDYLYIDEAGQAVPQAAVGALHRSRHVVAVGDPLQIEPVVTLERHLIDLVRNAYNVPERLVSIDASVQTIADYANNYGYWKGQGDEKQWIGMPLWVHRRCLNPMFTISNSVAYENKMVLPQYVKNSEIKGKTGEVTWLNVTGNAKQKQFVEEQGKAVLELLKGDWLHAQKNGDIAPNVFVISPFTAIKTEISRLARKQLKSFETSEVDINDWVKASIGTVHTFQGKEADKVYFVTGTDHKQNGAIQWSCSKPNLINVAVTRAKKEFVIIGDEKRISKLKYYNIIKRNLSKCESQC</sequence>
<dbReference type="InterPro" id="IPR027417">
    <property type="entry name" value="P-loop_NTPase"/>
</dbReference>
<feature type="domain" description="DNA2/NAM7 helicase helicase" evidence="7">
    <location>
        <begin position="733"/>
        <end position="792"/>
    </location>
</feature>
<protein>
    <submittedName>
        <fullName evidence="9">AAA domain-containing protein</fullName>
    </submittedName>
</protein>
<dbReference type="PANTHER" id="PTHR43788">
    <property type="entry name" value="DNA2/NAM7 HELICASE FAMILY MEMBER"/>
    <property type="match status" value="1"/>
</dbReference>
<dbReference type="EMBL" id="CP086654">
    <property type="protein sequence ID" value="UEX90169.1"/>
    <property type="molecule type" value="Genomic_DNA"/>
</dbReference>
<comment type="similarity">
    <text evidence="1">Belongs to the DNA2/NAM7 helicase family.</text>
</comment>
<keyword evidence="3" id="KW-0378">Hydrolase</keyword>